<comment type="catalytic activity">
    <reaction evidence="11">
        <text>alpha-D-galactose + ATP = alpha-D-galactose 1-phosphate + ADP + H(+)</text>
        <dbReference type="Rhea" id="RHEA:13553"/>
        <dbReference type="ChEBI" id="CHEBI:15378"/>
        <dbReference type="ChEBI" id="CHEBI:28061"/>
        <dbReference type="ChEBI" id="CHEBI:30616"/>
        <dbReference type="ChEBI" id="CHEBI:58336"/>
        <dbReference type="ChEBI" id="CHEBI:456216"/>
        <dbReference type="EC" id="2.7.1.6"/>
    </reaction>
</comment>
<comment type="similarity">
    <text evidence="1 11">Belongs to the GHMP kinase family. GalK subfamily.</text>
</comment>
<evidence type="ECO:0000259" key="14">
    <source>
        <dbReference type="Pfam" id="PF08544"/>
    </source>
</evidence>
<keyword evidence="10 11" id="KW-0119">Carbohydrate metabolism</keyword>
<feature type="binding site" evidence="11">
    <location>
        <position position="161"/>
    </location>
    <ligand>
        <name>Mg(2+)</name>
        <dbReference type="ChEBI" id="CHEBI:18420"/>
    </ligand>
</feature>
<dbReference type="PROSITE" id="PS00627">
    <property type="entry name" value="GHMP_KINASES_ATP"/>
    <property type="match status" value="1"/>
</dbReference>
<dbReference type="PROSITE" id="PS00106">
    <property type="entry name" value="GALACTOKINASE"/>
    <property type="match status" value="1"/>
</dbReference>
<comment type="caution">
    <text evidence="11">Lacks conserved residue(s) required for the propagation of feature annotation.</text>
</comment>
<feature type="domain" description="GHMP kinase N-terminal" evidence="13">
    <location>
        <begin position="93"/>
        <end position="181"/>
    </location>
</feature>
<dbReference type="InterPro" id="IPR000705">
    <property type="entry name" value="Galactokinase"/>
</dbReference>
<reference evidence="16 17" key="1">
    <citation type="submission" date="2024-05" db="EMBL/GenBank/DDBJ databases">
        <authorList>
            <person name="Duchaud E."/>
        </authorList>
    </citation>
    <scope>NUCLEOTIDE SEQUENCE [LARGE SCALE GENOMIC DNA]</scope>
    <source>
        <strain evidence="16">Ena-SAMPLE-TAB-13-05-2024-13:56:06:370-140308</strain>
    </source>
</reference>
<accession>A0ABP1F1K3</accession>
<evidence type="ECO:0000313" key="17">
    <source>
        <dbReference type="Proteomes" id="UP001497527"/>
    </source>
</evidence>
<keyword evidence="4 11" id="KW-0479">Metal-binding</keyword>
<evidence type="ECO:0000256" key="1">
    <source>
        <dbReference type="ARBA" id="ARBA00006566"/>
    </source>
</evidence>
<dbReference type="InterPro" id="IPR013750">
    <property type="entry name" value="GHMP_kinase_C_dom"/>
</dbReference>
<dbReference type="InterPro" id="IPR006204">
    <property type="entry name" value="GHMP_kinase_N_dom"/>
</dbReference>
<feature type="binding site" evidence="11">
    <location>
        <position position="129"/>
    </location>
    <ligand>
        <name>Mg(2+)</name>
        <dbReference type="ChEBI" id="CHEBI:18420"/>
    </ligand>
</feature>
<keyword evidence="17" id="KW-1185">Reference proteome</keyword>
<comment type="caution">
    <text evidence="16">The sequence shown here is derived from an EMBL/GenBank/DDBJ whole genome shotgun (WGS) entry which is preliminary data.</text>
</comment>
<dbReference type="SUPFAM" id="SSF54211">
    <property type="entry name" value="Ribosomal protein S5 domain 2-like"/>
    <property type="match status" value="1"/>
</dbReference>
<dbReference type="InterPro" id="IPR036554">
    <property type="entry name" value="GHMP_kinase_C_sf"/>
</dbReference>
<gene>
    <name evidence="11 16" type="primary">galK</name>
    <name evidence="16" type="ORF">T190423A01A_10658</name>
</gene>
<dbReference type="Proteomes" id="UP001497527">
    <property type="component" value="Unassembled WGS sequence"/>
</dbReference>
<keyword evidence="2 11" id="KW-0963">Cytoplasm</keyword>
<protein>
    <recommendedName>
        <fullName evidence="11 12">Galactokinase</fullName>
        <ecNumber evidence="11 12">2.7.1.6</ecNumber>
    </recommendedName>
    <alternativeName>
        <fullName evidence="11">Galactose kinase</fullName>
    </alternativeName>
</protein>
<dbReference type="NCBIfam" id="NF003705">
    <property type="entry name" value="PRK05322.1"/>
    <property type="match status" value="1"/>
</dbReference>
<dbReference type="RefSeq" id="WP_348714490.1">
    <property type="nucleotide sequence ID" value="NZ_CAXJIO010000010.1"/>
</dbReference>
<dbReference type="InterPro" id="IPR014721">
    <property type="entry name" value="Ribsml_uS5_D2-typ_fold_subgr"/>
</dbReference>
<evidence type="ECO:0000313" key="16">
    <source>
        <dbReference type="EMBL" id="CAL2102095.1"/>
    </source>
</evidence>
<sequence length="381" mass="42494">MNLTIKEHIKNKFIADFKNEPLLIFSPGRINLIGEHTDYNQGFVFPAAISKGIYAAISKTNDYVSTVYALDAGESFQIQLDNVSPTLESSWKNYVLGVVGEIQKTGKQLSNFNIIFSGDIPSGAGLSSSAALENAITFGLNELFNLNFTKKEMIYISQKAEHNFVGVQCGIMDQFASMFGKENKALLLDCVNLNYKEFPIQLSDVEIVLINSNVKHSLAESAYNERRSTCEHIASLLKVNSLREVSWKQLENIKEYVSPGDYKKAQYVIEENQRVLLASEALETGDIQTLGNLLYETHQGLSNQYQVSCKELDFLVEKTKESSAVIGARMMGGGFGGCTLNLIRSSEKNDFIKTIQQQYKLKFNKQCSVYEVTTANGTQII</sequence>
<dbReference type="Pfam" id="PF00288">
    <property type="entry name" value="GHMP_kinases_N"/>
    <property type="match status" value="1"/>
</dbReference>
<dbReference type="PANTHER" id="PTHR10457">
    <property type="entry name" value="MEVALONATE KINASE/GALACTOKINASE"/>
    <property type="match status" value="1"/>
</dbReference>
<dbReference type="InterPro" id="IPR019539">
    <property type="entry name" value="GalKase_N"/>
</dbReference>
<evidence type="ECO:0000256" key="2">
    <source>
        <dbReference type="ARBA" id="ARBA00022490"/>
    </source>
</evidence>
<evidence type="ECO:0000256" key="3">
    <source>
        <dbReference type="ARBA" id="ARBA00022679"/>
    </source>
</evidence>
<evidence type="ECO:0000259" key="15">
    <source>
        <dbReference type="Pfam" id="PF10509"/>
    </source>
</evidence>
<dbReference type="Pfam" id="PF10509">
    <property type="entry name" value="GalKase_gal_bdg"/>
    <property type="match status" value="1"/>
</dbReference>
<dbReference type="InterPro" id="IPR022963">
    <property type="entry name" value="Galactokinase_bac"/>
</dbReference>
<proteinExistence type="inferred from homology"/>
<evidence type="ECO:0000256" key="5">
    <source>
        <dbReference type="ARBA" id="ARBA00022741"/>
    </source>
</evidence>
<feature type="binding site" evidence="11">
    <location>
        <begin position="35"/>
        <end position="38"/>
    </location>
    <ligand>
        <name>substrate</name>
    </ligand>
</feature>
<feature type="binding site" evidence="11">
    <location>
        <begin position="123"/>
        <end position="129"/>
    </location>
    <ligand>
        <name>ATP</name>
        <dbReference type="ChEBI" id="CHEBI:30616"/>
    </ligand>
</feature>
<evidence type="ECO:0000256" key="9">
    <source>
        <dbReference type="ARBA" id="ARBA00023144"/>
    </source>
</evidence>
<dbReference type="InterPro" id="IPR020568">
    <property type="entry name" value="Ribosomal_Su5_D2-typ_SF"/>
</dbReference>
<feature type="binding site" evidence="11">
    <location>
        <position position="223"/>
    </location>
    <ligand>
        <name>substrate</name>
    </ligand>
</feature>
<dbReference type="GO" id="GO:0004335">
    <property type="term" value="F:galactokinase activity"/>
    <property type="evidence" value="ECO:0007669"/>
    <property type="project" value="UniProtKB-EC"/>
</dbReference>
<dbReference type="Gene3D" id="3.30.70.890">
    <property type="entry name" value="GHMP kinase, C-terminal domain"/>
    <property type="match status" value="1"/>
</dbReference>
<dbReference type="Gene3D" id="3.30.230.10">
    <property type="match status" value="1"/>
</dbReference>
<comment type="pathway">
    <text evidence="11">Carbohydrate metabolism; galactose metabolism.</text>
</comment>
<dbReference type="PANTHER" id="PTHR10457:SF7">
    <property type="entry name" value="GALACTOKINASE-RELATED"/>
    <property type="match status" value="1"/>
</dbReference>
<comment type="function">
    <text evidence="11">Catalyzes the transfer of the gamma-phosphate of ATP to D-galactose to form alpha-D-galactose-1-phosphate (Gal-1-P).</text>
</comment>
<organism evidence="16 17">
    <name type="scientific">Tenacibaculum polynesiense</name>
    <dbReference type="NCBI Taxonomy" id="3137857"/>
    <lineage>
        <taxon>Bacteria</taxon>
        <taxon>Pseudomonadati</taxon>
        <taxon>Bacteroidota</taxon>
        <taxon>Flavobacteriia</taxon>
        <taxon>Flavobacteriales</taxon>
        <taxon>Flavobacteriaceae</taxon>
        <taxon>Tenacibaculum</taxon>
    </lineage>
</organism>
<dbReference type="PRINTS" id="PR00473">
    <property type="entry name" value="GALCTOKINASE"/>
</dbReference>
<dbReference type="SUPFAM" id="SSF55060">
    <property type="entry name" value="GHMP Kinase, C-terminal domain"/>
    <property type="match status" value="1"/>
</dbReference>
<feature type="domain" description="GHMP kinase C-terminal" evidence="14">
    <location>
        <begin position="280"/>
        <end position="353"/>
    </location>
</feature>
<evidence type="ECO:0000256" key="8">
    <source>
        <dbReference type="ARBA" id="ARBA00022842"/>
    </source>
</evidence>
<evidence type="ECO:0000256" key="7">
    <source>
        <dbReference type="ARBA" id="ARBA00022840"/>
    </source>
</evidence>
<feature type="domain" description="Galactokinase N-terminal" evidence="15">
    <location>
        <begin position="11"/>
        <end position="59"/>
    </location>
</feature>
<dbReference type="PRINTS" id="PR00959">
    <property type="entry name" value="MEVGALKINASE"/>
</dbReference>
<keyword evidence="7 11" id="KW-0067">ATP-binding</keyword>
<name>A0ABP1F1K3_9FLAO</name>
<comment type="subcellular location">
    <subcellularLocation>
        <location evidence="11">Cytoplasm</location>
    </subcellularLocation>
</comment>
<evidence type="ECO:0000256" key="12">
    <source>
        <dbReference type="NCBIfam" id="TIGR00131"/>
    </source>
</evidence>
<dbReference type="InterPro" id="IPR006206">
    <property type="entry name" value="Mevalonate/galactokinase"/>
</dbReference>
<dbReference type="PIRSF" id="PIRSF000530">
    <property type="entry name" value="Galactokinase"/>
    <property type="match status" value="1"/>
</dbReference>
<evidence type="ECO:0000256" key="6">
    <source>
        <dbReference type="ARBA" id="ARBA00022777"/>
    </source>
</evidence>
<evidence type="ECO:0000256" key="10">
    <source>
        <dbReference type="ARBA" id="ARBA00023277"/>
    </source>
</evidence>
<feature type="active site" description="Proton acceptor" evidence="11">
    <location>
        <position position="173"/>
    </location>
</feature>
<dbReference type="HAMAP" id="MF_00246">
    <property type="entry name" value="Galactokinase"/>
    <property type="match status" value="1"/>
</dbReference>
<keyword evidence="5 11" id="KW-0547">Nucleotide-binding</keyword>
<dbReference type="EC" id="2.7.1.6" evidence="11 12"/>
<keyword evidence="3 11" id="KW-0808">Transferase</keyword>
<dbReference type="InterPro" id="IPR006203">
    <property type="entry name" value="GHMP_knse_ATP-bd_CS"/>
</dbReference>
<keyword evidence="8 11" id="KW-0460">Magnesium</keyword>
<dbReference type="Pfam" id="PF08544">
    <property type="entry name" value="GHMP_kinases_C"/>
    <property type="match status" value="1"/>
</dbReference>
<dbReference type="InterPro" id="IPR019741">
    <property type="entry name" value="Galactokinase_CS"/>
</dbReference>
<dbReference type="EMBL" id="CAXJIO010000010">
    <property type="protein sequence ID" value="CAL2102095.1"/>
    <property type="molecule type" value="Genomic_DNA"/>
</dbReference>
<evidence type="ECO:0000256" key="11">
    <source>
        <dbReference type="HAMAP-Rule" id="MF_00246"/>
    </source>
</evidence>
<keyword evidence="9 11" id="KW-0299">Galactose metabolism</keyword>
<evidence type="ECO:0000259" key="13">
    <source>
        <dbReference type="Pfam" id="PF00288"/>
    </source>
</evidence>
<keyword evidence="6 11" id="KW-0418">Kinase</keyword>
<feature type="site" description="Transition state stabilizer" evidence="11">
    <location>
        <position position="29"/>
    </location>
</feature>
<dbReference type="NCBIfam" id="TIGR00131">
    <property type="entry name" value="gal_kin"/>
    <property type="match status" value="1"/>
</dbReference>
<evidence type="ECO:0000256" key="4">
    <source>
        <dbReference type="ARBA" id="ARBA00022723"/>
    </source>
</evidence>